<reference evidence="1" key="1">
    <citation type="submission" date="2018-05" db="EMBL/GenBank/DDBJ databases">
        <authorList>
            <person name="Lanie J.A."/>
            <person name="Ng W.-L."/>
            <person name="Kazmierczak K.M."/>
            <person name="Andrzejewski T.M."/>
            <person name="Davidsen T.M."/>
            <person name="Wayne K.J."/>
            <person name="Tettelin H."/>
            <person name="Glass J.I."/>
            <person name="Rusch D."/>
            <person name="Podicherti R."/>
            <person name="Tsui H.-C.T."/>
            <person name="Winkler M.E."/>
        </authorList>
    </citation>
    <scope>NUCLEOTIDE SEQUENCE</scope>
</reference>
<gene>
    <name evidence="1" type="ORF">METZ01_LOCUS360777</name>
</gene>
<dbReference type="AlphaFoldDB" id="A0A382SDH2"/>
<name>A0A382SDH2_9ZZZZ</name>
<protein>
    <submittedName>
        <fullName evidence="1">Uncharacterized protein</fullName>
    </submittedName>
</protein>
<organism evidence="1">
    <name type="scientific">marine metagenome</name>
    <dbReference type="NCBI Taxonomy" id="408172"/>
    <lineage>
        <taxon>unclassified sequences</taxon>
        <taxon>metagenomes</taxon>
        <taxon>ecological metagenomes</taxon>
    </lineage>
</organism>
<evidence type="ECO:0000313" key="1">
    <source>
        <dbReference type="EMBL" id="SVD07923.1"/>
    </source>
</evidence>
<sequence length="79" mass="8890">MMEYTSLLESACFHCFCLLNLYEMRAGIGLGIGFLKSQLMDKEVVTYLISSVSSLKTALSVNMLEYQPVAQLSMIKKQE</sequence>
<dbReference type="EMBL" id="UINC01128275">
    <property type="protein sequence ID" value="SVD07923.1"/>
    <property type="molecule type" value="Genomic_DNA"/>
</dbReference>
<accession>A0A382SDH2</accession>
<proteinExistence type="predicted"/>